<feature type="region of interest" description="Disordered" evidence="1">
    <location>
        <begin position="411"/>
        <end position="438"/>
    </location>
</feature>
<proteinExistence type="predicted"/>
<keyword evidence="4" id="KW-1185">Reference proteome</keyword>
<evidence type="ECO:0000259" key="2">
    <source>
        <dbReference type="PROSITE" id="PS50181"/>
    </source>
</evidence>
<organism evidence="3 4">
    <name type="scientific">Xylaria multiplex</name>
    <dbReference type="NCBI Taxonomy" id="323545"/>
    <lineage>
        <taxon>Eukaryota</taxon>
        <taxon>Fungi</taxon>
        <taxon>Dikarya</taxon>
        <taxon>Ascomycota</taxon>
        <taxon>Pezizomycotina</taxon>
        <taxon>Sordariomycetes</taxon>
        <taxon>Xylariomycetidae</taxon>
        <taxon>Xylariales</taxon>
        <taxon>Xylariaceae</taxon>
        <taxon>Xylaria</taxon>
    </lineage>
</organism>
<protein>
    <recommendedName>
        <fullName evidence="2">F-box domain-containing protein</fullName>
    </recommendedName>
</protein>
<dbReference type="PROSITE" id="PS50181">
    <property type="entry name" value="FBOX"/>
    <property type="match status" value="1"/>
</dbReference>
<dbReference type="InterPro" id="IPR001810">
    <property type="entry name" value="F-box_dom"/>
</dbReference>
<reference evidence="3 4" key="1">
    <citation type="submission" date="2019-12" db="EMBL/GenBank/DDBJ databases">
        <title>Draft genome sequence of the ascomycete Xylaria multiplex DSM 110363.</title>
        <authorList>
            <person name="Buettner E."/>
            <person name="Kellner H."/>
        </authorList>
    </citation>
    <scope>NUCLEOTIDE SEQUENCE [LARGE SCALE GENOMIC DNA]</scope>
    <source>
        <strain evidence="3 4">DSM 110363</strain>
    </source>
</reference>
<dbReference type="SUPFAM" id="SSF81383">
    <property type="entry name" value="F-box domain"/>
    <property type="match status" value="1"/>
</dbReference>
<dbReference type="InParanoid" id="A0A7C8NA42"/>
<feature type="compositionally biased region" description="Acidic residues" evidence="1">
    <location>
        <begin position="301"/>
        <end position="328"/>
    </location>
</feature>
<feature type="region of interest" description="Disordered" evidence="1">
    <location>
        <begin position="270"/>
        <end position="333"/>
    </location>
</feature>
<dbReference type="InterPro" id="IPR036047">
    <property type="entry name" value="F-box-like_dom_sf"/>
</dbReference>
<evidence type="ECO:0000313" key="4">
    <source>
        <dbReference type="Proteomes" id="UP000481858"/>
    </source>
</evidence>
<dbReference type="OrthoDB" id="3927840at2759"/>
<evidence type="ECO:0000313" key="3">
    <source>
        <dbReference type="EMBL" id="KAF2970377.1"/>
    </source>
</evidence>
<gene>
    <name evidence="3" type="ORF">GQX73_g3193</name>
</gene>
<comment type="caution">
    <text evidence="3">The sequence shown here is derived from an EMBL/GenBank/DDBJ whole genome shotgun (WGS) entry which is preliminary data.</text>
</comment>
<dbReference type="AlphaFoldDB" id="A0A7C8NA42"/>
<feature type="domain" description="F-box" evidence="2">
    <location>
        <begin position="2"/>
        <end position="47"/>
    </location>
</feature>
<evidence type="ECO:0000256" key="1">
    <source>
        <dbReference type="SAM" id="MobiDB-lite"/>
    </source>
</evidence>
<dbReference type="EMBL" id="WUBL01000024">
    <property type="protein sequence ID" value="KAF2970377.1"/>
    <property type="molecule type" value="Genomic_DNA"/>
</dbReference>
<accession>A0A7C8NA42</accession>
<dbReference type="Proteomes" id="UP000481858">
    <property type="component" value="Unassembled WGS sequence"/>
</dbReference>
<sequence length="564" mass="64067">MAPTLLSIPHEILYSVVSYLLLPDQALLARTCKILNGLVTPIVWSDIELHHSGTHEGIDIEGEIDALEYGELDKDTAENTADDPKYPYKQLVFEPSRRKYAQCHFDLSKWQETFSPRCRRNNKPGRATDNCNRRNFQFGREEQLMGVRKITSSERWTELAQHVRSVCLSIGVDNEVAEVLASFGNLRSLELIGLPLEKGHPPTAPEMRFPGLRNLRLRGYFSAALVRNICNNAEHIKYLDLGLLSTATDDKPYESNLLANDDSHARISEQEAEHYQKNGSEAAALASQSTGIADSGKGSGNDDEEEGENEEDEENDEDDEDDEDEEEPWALHAPIWLPRSLPTRFTELTHLHLVKPYTGETNSYMSHDHFAHVPHRYEQVLCLEWVALLQSVGGTLKELILEHRVPVEEGDTVGDGDLLPEAKGSNRRGRMPFQSNSPDRGDELFCRSVLRLLLEQSNLFPKLQHLAFRGIQIKGLHAGMGVDEVPGENGVPDNDELLRELYPHCNVELFEDAYPIHVYAGYVYQSWPMSRQEAMQDEGDGLMWNLTYYNDYKKRFGPQWRIVD</sequence>
<name>A0A7C8NA42_9PEZI</name>